<dbReference type="InterPro" id="IPR036950">
    <property type="entry name" value="PBP_transglycosylase"/>
</dbReference>
<evidence type="ECO:0000256" key="1">
    <source>
        <dbReference type="ARBA" id="ARBA00004249"/>
    </source>
</evidence>
<feature type="domain" description="Penicillin-binding protein transpeptidase" evidence="27">
    <location>
        <begin position="428"/>
        <end position="683"/>
    </location>
</feature>
<keyword evidence="7" id="KW-1003">Cell membrane</keyword>
<dbReference type="EC" id="3.4.16.4" evidence="5"/>
<comment type="pathway">
    <text evidence="2">Cell wall biogenesis; peptidoglycan biosynthesis.</text>
</comment>
<dbReference type="PANTHER" id="PTHR32282:SF27">
    <property type="entry name" value="PENICILLIN-BINDING PROTEIN 1A"/>
    <property type="match status" value="1"/>
</dbReference>
<evidence type="ECO:0000256" key="6">
    <source>
        <dbReference type="ARBA" id="ARBA00018638"/>
    </source>
</evidence>
<evidence type="ECO:0000256" key="18">
    <source>
        <dbReference type="ARBA" id="ARBA00022989"/>
    </source>
</evidence>
<evidence type="ECO:0000256" key="17">
    <source>
        <dbReference type="ARBA" id="ARBA00022984"/>
    </source>
</evidence>
<organism evidence="30 31">
    <name type="scientific">Massilia phyllostachyos</name>
    <dbReference type="NCBI Taxonomy" id="2898585"/>
    <lineage>
        <taxon>Bacteria</taxon>
        <taxon>Pseudomonadati</taxon>
        <taxon>Pseudomonadota</taxon>
        <taxon>Betaproteobacteria</taxon>
        <taxon>Burkholderiales</taxon>
        <taxon>Oxalobacteraceae</taxon>
        <taxon>Telluria group</taxon>
        <taxon>Massilia</taxon>
    </lineage>
</organism>
<feature type="chain" id="PRO_5045404548" description="Penicillin-binding protein 1A" evidence="26">
    <location>
        <begin position="36"/>
        <end position="764"/>
    </location>
</feature>
<sequence>MRRIEAPATLAMSMPSIRPLLLAALLAPTALPAGAGILDEVPDIRAVTDYQPKIPLRVYSADKVLIGEFGAERREFVPIGKIPPLMKAAVLSIEDARFYDHGGIDWIRALGAAKANLSGSFRQGGSTITMQVARNFFLTRDKTLPRKLTEVALAYKIEESLSKDQILEVYMNQIYLGQRAYGFASAARTYFGKGLDQLSLAEMAMLAGLPQNPSRHNPVANPERAQARQRIVLRRMFELKHISETQYRRALAETLTVRRDGGGPMPGAEYVAEIARQAAHARFGQAAYERGYSVTTSILAPEQRAAWEGVRKSAIAYDRRHGYRGPEARIALPKDEKAREEAIGEALQKRPAVDGFTPAVVLAASPKKVKVALRDGDTVDITGAGLALAAPGLSGNARAALRLAPGAVVRISATGKTWAISQVPQVAGAFVALDAQTGAYRAMVGGFDYGLQKFNHVTQAWRQPGSAIKPFVYSAALERGFFPGTQILDEPIDFSGEPAYANWSPRNDHGGFEGPITVRYALAHSKNVPAVRLLRTIEMDYTREHLARFGFDPARQPKTLSLALGTGAVTPLQLAGAYAVVANGGYRIEPYLITAIQDRDGKPLFEHKRPPAPAEGARVLDARNAFITDSMLRDVTRYGTGAETVRQLKRGDIAGKTGTTSNAVDGWFAGYGGGGKVVAVAWMGYDDARPLGEHEYGATVAMPAWIDYMRVALAKAPERAPLVPEGVVRAGEDWVYAEFAEQPAVQEAAPMQDAGAAPVAVQLP</sequence>
<dbReference type="SUPFAM" id="SSF56601">
    <property type="entry name" value="beta-lactamase/transpeptidase-like"/>
    <property type="match status" value="1"/>
</dbReference>
<proteinExistence type="inferred from homology"/>
<evidence type="ECO:0000256" key="19">
    <source>
        <dbReference type="ARBA" id="ARBA00023136"/>
    </source>
</evidence>
<reference evidence="30" key="1">
    <citation type="submission" date="2021-11" db="EMBL/GenBank/DDBJ databases">
        <title>The complete genome of Massilia sp sp. G4R7.</title>
        <authorList>
            <person name="Liu L."/>
            <person name="Yue J."/>
            <person name="Yuan J."/>
            <person name="Yang F."/>
            <person name="Li L."/>
        </authorList>
    </citation>
    <scope>NUCLEOTIDE SEQUENCE</scope>
    <source>
        <strain evidence="30">G4R7</strain>
    </source>
</reference>
<comment type="subcellular location">
    <subcellularLocation>
        <location evidence="1">Cell inner membrane</location>
        <topology evidence="1">Single-pass type II membrane protein</topology>
    </subcellularLocation>
</comment>
<keyword evidence="12" id="KW-0808">Transferase</keyword>
<keyword evidence="21" id="KW-0511">Multifunctional enzyme</keyword>
<dbReference type="EMBL" id="JAJNOC010000001">
    <property type="protein sequence ID" value="MCD2515817.1"/>
    <property type="molecule type" value="Genomic_DNA"/>
</dbReference>
<evidence type="ECO:0000256" key="8">
    <source>
        <dbReference type="ARBA" id="ARBA00022519"/>
    </source>
</evidence>
<comment type="similarity">
    <text evidence="3">In the C-terminal section; belongs to the transpeptidase family.</text>
</comment>
<evidence type="ECO:0000256" key="9">
    <source>
        <dbReference type="ARBA" id="ARBA00022645"/>
    </source>
</evidence>
<dbReference type="EC" id="2.4.99.28" evidence="24"/>
<comment type="catalytic activity">
    <reaction evidence="25">
        <text>[GlcNAc-(1-&gt;4)-Mur2Ac(oyl-L-Ala-gamma-D-Glu-L-Lys-D-Ala-D-Ala)](n)-di-trans,octa-cis-undecaprenyl diphosphate + beta-D-GlcNAc-(1-&gt;4)-Mur2Ac(oyl-L-Ala-gamma-D-Glu-L-Lys-D-Ala-D-Ala)-di-trans,octa-cis-undecaprenyl diphosphate = [GlcNAc-(1-&gt;4)-Mur2Ac(oyl-L-Ala-gamma-D-Glu-L-Lys-D-Ala-D-Ala)](n+1)-di-trans,octa-cis-undecaprenyl diphosphate + di-trans,octa-cis-undecaprenyl diphosphate + H(+)</text>
        <dbReference type="Rhea" id="RHEA:23708"/>
        <dbReference type="Rhea" id="RHEA-COMP:9602"/>
        <dbReference type="Rhea" id="RHEA-COMP:9603"/>
        <dbReference type="ChEBI" id="CHEBI:15378"/>
        <dbReference type="ChEBI" id="CHEBI:58405"/>
        <dbReference type="ChEBI" id="CHEBI:60033"/>
        <dbReference type="ChEBI" id="CHEBI:78435"/>
        <dbReference type="EC" id="2.4.99.28"/>
    </reaction>
</comment>
<dbReference type="InterPro" id="IPR050396">
    <property type="entry name" value="Glycosyltr_51/Transpeptidase"/>
</dbReference>
<evidence type="ECO:0000256" key="15">
    <source>
        <dbReference type="ARBA" id="ARBA00022960"/>
    </source>
</evidence>
<dbReference type="InterPro" id="IPR031376">
    <property type="entry name" value="PCB_OB"/>
</dbReference>
<accession>A0ABS8Q243</accession>
<evidence type="ECO:0000256" key="11">
    <source>
        <dbReference type="ARBA" id="ARBA00022676"/>
    </source>
</evidence>
<keyword evidence="26" id="KW-0732">Signal</keyword>
<dbReference type="Pfam" id="PF17092">
    <property type="entry name" value="PCB_OB"/>
    <property type="match status" value="1"/>
</dbReference>
<keyword evidence="9" id="KW-0121">Carboxypeptidase</keyword>
<dbReference type="InterPro" id="IPR012338">
    <property type="entry name" value="Beta-lactam/transpept-like"/>
</dbReference>
<dbReference type="Proteomes" id="UP001179361">
    <property type="component" value="Unassembled WGS sequence"/>
</dbReference>
<keyword evidence="17" id="KW-0573">Peptidoglycan synthesis</keyword>
<evidence type="ECO:0000256" key="25">
    <source>
        <dbReference type="ARBA" id="ARBA00049902"/>
    </source>
</evidence>
<dbReference type="Pfam" id="PF00912">
    <property type="entry name" value="Transgly"/>
    <property type="match status" value="1"/>
</dbReference>
<dbReference type="InterPro" id="IPR001460">
    <property type="entry name" value="PCN-bd_Tpept"/>
</dbReference>
<keyword evidence="10" id="KW-0645">Protease</keyword>
<evidence type="ECO:0000256" key="7">
    <source>
        <dbReference type="ARBA" id="ARBA00022475"/>
    </source>
</evidence>
<dbReference type="NCBIfam" id="TIGR02074">
    <property type="entry name" value="PBP_1a_fam"/>
    <property type="match status" value="1"/>
</dbReference>
<evidence type="ECO:0000256" key="21">
    <source>
        <dbReference type="ARBA" id="ARBA00023268"/>
    </source>
</evidence>
<gene>
    <name evidence="30" type="ORF">LQ564_05750</name>
</gene>
<evidence type="ECO:0000313" key="31">
    <source>
        <dbReference type="Proteomes" id="UP001179361"/>
    </source>
</evidence>
<dbReference type="InterPro" id="IPR001264">
    <property type="entry name" value="Glyco_trans_51"/>
</dbReference>
<keyword evidence="18" id="KW-1133">Transmembrane helix</keyword>
<evidence type="ECO:0000259" key="28">
    <source>
        <dbReference type="Pfam" id="PF00912"/>
    </source>
</evidence>
<evidence type="ECO:0000256" key="20">
    <source>
        <dbReference type="ARBA" id="ARBA00023251"/>
    </source>
</evidence>
<keyword evidence="15" id="KW-0133">Cell shape</keyword>
<keyword evidence="31" id="KW-1185">Reference proteome</keyword>
<keyword evidence="19" id="KW-0472">Membrane</keyword>
<keyword evidence="20" id="KW-0046">Antibiotic resistance</keyword>
<dbReference type="Pfam" id="PF00905">
    <property type="entry name" value="Transpeptidase"/>
    <property type="match status" value="1"/>
</dbReference>
<evidence type="ECO:0000256" key="2">
    <source>
        <dbReference type="ARBA" id="ARBA00004752"/>
    </source>
</evidence>
<keyword evidence="8" id="KW-0997">Cell inner membrane</keyword>
<evidence type="ECO:0000256" key="13">
    <source>
        <dbReference type="ARBA" id="ARBA00022692"/>
    </source>
</evidence>
<name>A0ABS8Q243_9BURK</name>
<evidence type="ECO:0000259" key="27">
    <source>
        <dbReference type="Pfam" id="PF00905"/>
    </source>
</evidence>
<comment type="catalytic activity">
    <reaction evidence="23">
        <text>Preferential cleavage: (Ac)2-L-Lys-D-Ala-|-D-Ala. Also transpeptidation of peptidyl-alanyl moieties that are N-acyl substituents of D-alanine.</text>
        <dbReference type="EC" id="3.4.16.4"/>
    </reaction>
</comment>
<evidence type="ECO:0000256" key="12">
    <source>
        <dbReference type="ARBA" id="ARBA00022679"/>
    </source>
</evidence>
<keyword evidence="14" id="KW-0378">Hydrolase</keyword>
<evidence type="ECO:0000313" key="30">
    <source>
        <dbReference type="EMBL" id="MCD2515817.1"/>
    </source>
</evidence>
<feature type="domain" description="Penicillin-binding protein OB-like" evidence="29">
    <location>
        <begin position="323"/>
        <end position="426"/>
    </location>
</feature>
<dbReference type="SUPFAM" id="SSF53955">
    <property type="entry name" value="Lysozyme-like"/>
    <property type="match status" value="1"/>
</dbReference>
<dbReference type="InterPro" id="IPR023346">
    <property type="entry name" value="Lysozyme-like_dom_sf"/>
</dbReference>
<comment type="caution">
    <text evidence="30">The sequence shown here is derived from an EMBL/GenBank/DDBJ whole genome shotgun (WGS) entry which is preliminary data.</text>
</comment>
<dbReference type="Gene3D" id="1.10.3810.10">
    <property type="entry name" value="Biosynthetic peptidoglycan transglycosylase-like"/>
    <property type="match status" value="1"/>
</dbReference>
<evidence type="ECO:0000256" key="22">
    <source>
        <dbReference type="ARBA" id="ARBA00023316"/>
    </source>
</evidence>
<evidence type="ECO:0000256" key="10">
    <source>
        <dbReference type="ARBA" id="ARBA00022670"/>
    </source>
</evidence>
<evidence type="ECO:0000256" key="26">
    <source>
        <dbReference type="SAM" id="SignalP"/>
    </source>
</evidence>
<keyword evidence="13" id="KW-0812">Transmembrane</keyword>
<evidence type="ECO:0000256" key="4">
    <source>
        <dbReference type="ARBA" id="ARBA00007739"/>
    </source>
</evidence>
<protein>
    <recommendedName>
        <fullName evidence="6">Penicillin-binding protein 1A</fullName>
        <ecNumber evidence="24">2.4.99.28</ecNumber>
        <ecNumber evidence="5">3.4.16.4</ecNumber>
    </recommendedName>
</protein>
<feature type="signal peptide" evidence="26">
    <location>
        <begin position="1"/>
        <end position="35"/>
    </location>
</feature>
<evidence type="ECO:0000256" key="3">
    <source>
        <dbReference type="ARBA" id="ARBA00007090"/>
    </source>
</evidence>
<dbReference type="PANTHER" id="PTHR32282">
    <property type="entry name" value="BINDING PROTEIN TRANSPEPTIDASE, PUTATIVE-RELATED"/>
    <property type="match status" value="1"/>
</dbReference>
<comment type="similarity">
    <text evidence="4">In the N-terminal section; belongs to the glycosyltransferase 51 family.</text>
</comment>
<evidence type="ECO:0000256" key="24">
    <source>
        <dbReference type="ARBA" id="ARBA00044770"/>
    </source>
</evidence>
<dbReference type="RefSeq" id="WP_231057114.1">
    <property type="nucleotide sequence ID" value="NZ_JAJNOC010000001.1"/>
</dbReference>
<feature type="domain" description="Glycosyl transferase family 51" evidence="28">
    <location>
        <begin position="65"/>
        <end position="236"/>
    </location>
</feature>
<evidence type="ECO:0000259" key="29">
    <source>
        <dbReference type="Pfam" id="PF17092"/>
    </source>
</evidence>
<evidence type="ECO:0000256" key="23">
    <source>
        <dbReference type="ARBA" id="ARBA00034000"/>
    </source>
</evidence>
<evidence type="ECO:0000256" key="5">
    <source>
        <dbReference type="ARBA" id="ARBA00012448"/>
    </source>
</evidence>
<evidence type="ECO:0000256" key="14">
    <source>
        <dbReference type="ARBA" id="ARBA00022801"/>
    </source>
</evidence>
<keyword evidence="16" id="KW-0735">Signal-anchor</keyword>
<keyword evidence="22" id="KW-0961">Cell wall biogenesis/degradation</keyword>
<keyword evidence="11" id="KW-0328">Glycosyltransferase</keyword>
<evidence type="ECO:0000256" key="16">
    <source>
        <dbReference type="ARBA" id="ARBA00022968"/>
    </source>
</evidence>
<dbReference type="Gene3D" id="3.40.710.10">
    <property type="entry name" value="DD-peptidase/beta-lactamase superfamily"/>
    <property type="match status" value="1"/>
</dbReference>